<comment type="subcellular location">
    <subcellularLocation>
        <location evidence="2">Endoplasmic reticulum membrane</location>
        <topology evidence="2">Multi-pass membrane protein</topology>
    </subcellularLocation>
</comment>
<dbReference type="InterPro" id="IPR001660">
    <property type="entry name" value="SAM"/>
</dbReference>
<evidence type="ECO:0000256" key="7">
    <source>
        <dbReference type="ARBA" id="ARBA00022723"/>
    </source>
</evidence>
<gene>
    <name evidence="21" type="primary">BFAR</name>
</gene>
<dbReference type="Pfam" id="PF15227">
    <property type="entry name" value="zf-C3HC4_4"/>
    <property type="match status" value="1"/>
</dbReference>
<evidence type="ECO:0000313" key="22">
    <source>
        <dbReference type="Proteomes" id="UP000472273"/>
    </source>
</evidence>
<dbReference type="PANTHER" id="PTHR15898:SF13">
    <property type="entry name" value="BIFUNCTIONAL APOPTOSIS REGULATOR"/>
    <property type="match status" value="1"/>
</dbReference>
<evidence type="ECO:0000256" key="16">
    <source>
        <dbReference type="ARBA" id="ARBA00062081"/>
    </source>
</evidence>
<evidence type="ECO:0000259" key="20">
    <source>
        <dbReference type="PROSITE" id="PS50105"/>
    </source>
</evidence>
<evidence type="ECO:0000259" key="19">
    <source>
        <dbReference type="PROSITE" id="PS50089"/>
    </source>
</evidence>
<dbReference type="CDD" id="cd16497">
    <property type="entry name" value="RING-HC_BAR"/>
    <property type="match status" value="1"/>
</dbReference>
<comment type="subunit">
    <text evidence="16">Interacts with CASP8, BCL2 and BCL2L1 through SAM domain and also with HIP1, IFT57, ESRRBL1 and BCAP31. Interacts with NGFR; this interaction inhibits NF-kappa-B and JNK-related signaling pathways.</text>
</comment>
<keyword evidence="13" id="KW-0472">Membrane</keyword>
<dbReference type="FunFam" id="1.10.150.50:FF:000053">
    <property type="entry name" value="Bifunctional apoptosis regulator"/>
    <property type="match status" value="1"/>
</dbReference>
<dbReference type="Ensembl" id="ENSPTXT00000019334.1">
    <property type="protein sequence ID" value="ENSPTXP00000018769.1"/>
    <property type="gene ID" value="ENSPTXG00000012942.1"/>
</dbReference>
<dbReference type="Proteomes" id="UP000472273">
    <property type="component" value="Unplaced"/>
</dbReference>
<keyword evidence="5" id="KW-0812">Transmembrane</keyword>
<comment type="function">
    <text evidence="15">Membrane-bound E3 ubiquitin ligase that plays a role in several processes including apoptosis regulation or reticulum endoplasmic stress. Has anti-apoptotic activity, both for apoptosis triggered via death-receptors and via mitochondrial factors. Contributes to the dynamic control of IRE1/ERN1 signaling during ER stress by inducing BAX inhibitor 1/TMBIM6 proteasomal degradation. Promotes the activation of TGF-beta signaling by mediating the 'Lys-63'-linked ubiquitination of TGFBR1 which is critical to activate the pathway. Together with NGFR, negatively regulates NF-kappa-B and JNK-related signaling pathways. Promotes the proteasome-mediated degradation of PNPLA3, a protein involveld in lipid metabolism.</text>
</comment>
<keyword evidence="11" id="KW-0832">Ubl conjugation</keyword>
<dbReference type="GO" id="GO:0061630">
    <property type="term" value="F:ubiquitin protein ligase activity"/>
    <property type="evidence" value="ECO:0007669"/>
    <property type="project" value="UniProtKB-EC"/>
</dbReference>
<dbReference type="GO" id="GO:1903895">
    <property type="term" value="P:negative regulation of IRE1-mediated unfolded protein response"/>
    <property type="evidence" value="ECO:0007669"/>
    <property type="project" value="Ensembl"/>
</dbReference>
<dbReference type="GO" id="GO:0051865">
    <property type="term" value="P:protein autoubiquitination"/>
    <property type="evidence" value="ECO:0007669"/>
    <property type="project" value="Ensembl"/>
</dbReference>
<evidence type="ECO:0000313" key="21">
    <source>
        <dbReference type="Ensembl" id="ENSPTXP00000018769.1"/>
    </source>
</evidence>
<dbReference type="SUPFAM" id="SSF57850">
    <property type="entry name" value="RING/U-box"/>
    <property type="match status" value="1"/>
</dbReference>
<evidence type="ECO:0000256" key="14">
    <source>
        <dbReference type="ARBA" id="ARBA00023180"/>
    </source>
</evidence>
<evidence type="ECO:0000256" key="17">
    <source>
        <dbReference type="ARBA" id="ARBA00073013"/>
    </source>
</evidence>
<keyword evidence="22" id="KW-1185">Reference proteome</keyword>
<evidence type="ECO:0000256" key="13">
    <source>
        <dbReference type="ARBA" id="ARBA00023136"/>
    </source>
</evidence>
<dbReference type="SMART" id="SM00454">
    <property type="entry name" value="SAM"/>
    <property type="match status" value="1"/>
</dbReference>
<accession>A0A670Z6I9</accession>
<dbReference type="EC" id="2.3.2.27" evidence="3"/>
<protein>
    <recommendedName>
        <fullName evidence="17">Bifunctional apoptosis regulator</fullName>
        <ecNumber evidence="3">2.3.2.27</ecNumber>
    </recommendedName>
</protein>
<sequence>MEEASLPWPAERLDAPGISRRISVSEFSCHCCYDILINPTTLNCGHSFCRHCLALWWMSSKRNECPECREKWEGFPKVNILLRNAVETLFPAAIEQRKDNILQNHEVTQSLAAFQKYGSNQPTAAPSAGRVNPPGGGFFSGVLTALTCVAVVLLGYHWSSRESEDGLLVRKPVAKWTAEEVAHWLGQLGPWTSLYRERFLQERVNGRLLLTLTDEDLRQAPYQVENGSHRKAITVELERVKLLGVKPPQNLWEYKAVQPGRSLFLLYALKSSPRLAMLYLYLSDYSDTFLPFIHTVCPVSEAQELEDRIAKLHVGLECRAVWPSMWAALVPWHCRRPPQGSQPGSWCSSSVSAGPQGPRVEAVAGVPGEVCFPALSAAGRVRLGLAGDPLLDLPLHHCERHAAVRAGAALLLEALVKAGAEENSLPDVEPLLENVDPGVPDGHFLASYPPVCL</sequence>
<keyword evidence="7" id="KW-0479">Metal-binding</keyword>
<dbReference type="GO" id="GO:0030674">
    <property type="term" value="F:protein-macromolecule adaptor activity"/>
    <property type="evidence" value="ECO:0007669"/>
    <property type="project" value="Ensembl"/>
</dbReference>
<evidence type="ECO:0000256" key="4">
    <source>
        <dbReference type="ARBA" id="ARBA00022679"/>
    </source>
</evidence>
<dbReference type="InterPro" id="IPR017907">
    <property type="entry name" value="Znf_RING_CS"/>
</dbReference>
<evidence type="ECO:0000256" key="10">
    <source>
        <dbReference type="ARBA" id="ARBA00022833"/>
    </source>
</evidence>
<dbReference type="FunFam" id="3.30.40.10:FF:000331">
    <property type="entry name" value="Bifunctional apoptosis regulator"/>
    <property type="match status" value="1"/>
</dbReference>
<dbReference type="GO" id="GO:0005789">
    <property type="term" value="C:endoplasmic reticulum membrane"/>
    <property type="evidence" value="ECO:0007669"/>
    <property type="project" value="UniProtKB-SubCell"/>
</dbReference>
<dbReference type="InterPro" id="IPR013761">
    <property type="entry name" value="SAM/pointed_sf"/>
</dbReference>
<dbReference type="GO" id="GO:0006915">
    <property type="term" value="P:apoptotic process"/>
    <property type="evidence" value="ECO:0007669"/>
    <property type="project" value="UniProtKB-KW"/>
</dbReference>
<dbReference type="AlphaFoldDB" id="A0A670Z6I9"/>
<dbReference type="InterPro" id="IPR001841">
    <property type="entry name" value="Znf_RING"/>
</dbReference>
<evidence type="ECO:0000256" key="3">
    <source>
        <dbReference type="ARBA" id="ARBA00012483"/>
    </source>
</evidence>
<comment type="catalytic activity">
    <reaction evidence="1">
        <text>S-ubiquitinyl-[E2 ubiquitin-conjugating enzyme]-L-cysteine + [acceptor protein]-L-lysine = [E2 ubiquitin-conjugating enzyme]-L-cysteine + N(6)-ubiquitinyl-[acceptor protein]-L-lysine.</text>
        <dbReference type="EC" id="2.3.2.27"/>
    </reaction>
</comment>
<evidence type="ECO:0000256" key="2">
    <source>
        <dbReference type="ARBA" id="ARBA00004477"/>
    </source>
</evidence>
<evidence type="ECO:0000256" key="6">
    <source>
        <dbReference type="ARBA" id="ARBA00022703"/>
    </source>
</evidence>
<dbReference type="GO" id="GO:0043066">
    <property type="term" value="P:negative regulation of apoptotic process"/>
    <property type="evidence" value="ECO:0007669"/>
    <property type="project" value="Ensembl"/>
</dbReference>
<keyword evidence="8 18" id="KW-0863">Zinc-finger</keyword>
<keyword evidence="12" id="KW-1133">Transmembrane helix</keyword>
<feature type="domain" description="SAM" evidence="20">
    <location>
        <begin position="176"/>
        <end position="243"/>
    </location>
</feature>
<dbReference type="GO" id="GO:0005634">
    <property type="term" value="C:nucleus"/>
    <property type="evidence" value="ECO:0007669"/>
    <property type="project" value="TreeGrafter"/>
</dbReference>
<dbReference type="Pfam" id="PF00536">
    <property type="entry name" value="SAM_1"/>
    <property type="match status" value="1"/>
</dbReference>
<keyword evidence="4" id="KW-0808">Transferase</keyword>
<evidence type="ECO:0000256" key="5">
    <source>
        <dbReference type="ARBA" id="ARBA00022692"/>
    </source>
</evidence>
<dbReference type="OMA" id="GNDQMPT"/>
<evidence type="ECO:0000256" key="11">
    <source>
        <dbReference type="ARBA" id="ARBA00022843"/>
    </source>
</evidence>
<dbReference type="GeneTree" id="ENSGT00390000005386"/>
<keyword evidence="9" id="KW-0256">Endoplasmic reticulum</keyword>
<dbReference type="SUPFAM" id="SSF47769">
    <property type="entry name" value="SAM/Pointed domain"/>
    <property type="match status" value="1"/>
</dbReference>
<evidence type="ECO:0000256" key="15">
    <source>
        <dbReference type="ARBA" id="ARBA00055004"/>
    </source>
</evidence>
<reference evidence="21" key="1">
    <citation type="submission" date="2025-08" db="UniProtKB">
        <authorList>
            <consortium name="Ensembl"/>
        </authorList>
    </citation>
    <scope>IDENTIFICATION</scope>
</reference>
<dbReference type="GO" id="GO:0008270">
    <property type="term" value="F:zinc ion binding"/>
    <property type="evidence" value="ECO:0007669"/>
    <property type="project" value="UniProtKB-KW"/>
</dbReference>
<keyword evidence="10" id="KW-0862">Zinc</keyword>
<dbReference type="GO" id="GO:0036498">
    <property type="term" value="P:IRE1-mediated unfolded protein response"/>
    <property type="evidence" value="ECO:0007669"/>
    <property type="project" value="Ensembl"/>
</dbReference>
<name>A0A670Z6I9_PSETE</name>
<evidence type="ECO:0000256" key="18">
    <source>
        <dbReference type="PROSITE-ProRule" id="PRU00175"/>
    </source>
</evidence>
<organism evidence="21 22">
    <name type="scientific">Pseudonaja textilis</name>
    <name type="common">Eastern brown snake</name>
    <dbReference type="NCBI Taxonomy" id="8673"/>
    <lineage>
        <taxon>Eukaryota</taxon>
        <taxon>Metazoa</taxon>
        <taxon>Chordata</taxon>
        <taxon>Craniata</taxon>
        <taxon>Vertebrata</taxon>
        <taxon>Euteleostomi</taxon>
        <taxon>Lepidosauria</taxon>
        <taxon>Squamata</taxon>
        <taxon>Bifurcata</taxon>
        <taxon>Unidentata</taxon>
        <taxon>Episquamata</taxon>
        <taxon>Toxicofera</taxon>
        <taxon>Serpentes</taxon>
        <taxon>Colubroidea</taxon>
        <taxon>Elapidae</taxon>
        <taxon>Hydrophiinae</taxon>
        <taxon>Pseudonaja</taxon>
    </lineage>
</organism>
<evidence type="ECO:0000256" key="8">
    <source>
        <dbReference type="ARBA" id="ARBA00022771"/>
    </source>
</evidence>
<keyword evidence="6" id="KW-0053">Apoptosis</keyword>
<dbReference type="PANTHER" id="PTHR15898">
    <property type="entry name" value="BIFUNCTIONAL APOPTOSIS REGULATOR"/>
    <property type="match status" value="1"/>
</dbReference>
<feature type="domain" description="RING-type" evidence="19">
    <location>
        <begin position="29"/>
        <end position="69"/>
    </location>
</feature>
<dbReference type="PROSITE" id="PS00518">
    <property type="entry name" value="ZF_RING_1"/>
    <property type="match status" value="1"/>
</dbReference>
<dbReference type="PROSITE" id="PS50105">
    <property type="entry name" value="SAM_DOMAIN"/>
    <property type="match status" value="1"/>
</dbReference>
<dbReference type="PROSITE" id="PS50089">
    <property type="entry name" value="ZF_RING_2"/>
    <property type="match status" value="1"/>
</dbReference>
<dbReference type="GO" id="GO:0070936">
    <property type="term" value="P:protein K48-linked ubiquitination"/>
    <property type="evidence" value="ECO:0007669"/>
    <property type="project" value="Ensembl"/>
</dbReference>
<evidence type="ECO:0000256" key="12">
    <source>
        <dbReference type="ARBA" id="ARBA00022989"/>
    </source>
</evidence>
<dbReference type="GO" id="GO:0043161">
    <property type="term" value="P:proteasome-mediated ubiquitin-dependent protein catabolic process"/>
    <property type="evidence" value="ECO:0007669"/>
    <property type="project" value="Ensembl"/>
</dbReference>
<reference evidence="21" key="2">
    <citation type="submission" date="2025-09" db="UniProtKB">
        <authorList>
            <consortium name="Ensembl"/>
        </authorList>
    </citation>
    <scope>IDENTIFICATION</scope>
</reference>
<dbReference type="GO" id="GO:0070534">
    <property type="term" value="P:protein K63-linked ubiquitination"/>
    <property type="evidence" value="ECO:0007669"/>
    <property type="project" value="Ensembl"/>
</dbReference>
<dbReference type="SMART" id="SM00184">
    <property type="entry name" value="RING"/>
    <property type="match status" value="1"/>
</dbReference>
<dbReference type="GO" id="GO:0089720">
    <property type="term" value="F:caspase binding"/>
    <property type="evidence" value="ECO:0007669"/>
    <property type="project" value="Ensembl"/>
</dbReference>
<evidence type="ECO:0000256" key="9">
    <source>
        <dbReference type="ARBA" id="ARBA00022824"/>
    </source>
</evidence>
<dbReference type="Gene3D" id="1.10.150.50">
    <property type="entry name" value="Transcription Factor, Ets-1"/>
    <property type="match status" value="1"/>
</dbReference>
<dbReference type="InterPro" id="IPR013083">
    <property type="entry name" value="Znf_RING/FYVE/PHD"/>
</dbReference>
<proteinExistence type="predicted"/>
<dbReference type="Gene3D" id="3.30.40.10">
    <property type="entry name" value="Zinc/RING finger domain, C3HC4 (zinc finger)"/>
    <property type="match status" value="1"/>
</dbReference>
<evidence type="ECO:0000256" key="1">
    <source>
        <dbReference type="ARBA" id="ARBA00000900"/>
    </source>
</evidence>
<keyword evidence="14" id="KW-0325">Glycoprotein</keyword>